<feature type="region of interest" description="Disordered" evidence="9">
    <location>
        <begin position="1"/>
        <end position="46"/>
    </location>
</feature>
<dbReference type="OrthoDB" id="9445768at2759"/>
<feature type="coiled-coil region" evidence="8">
    <location>
        <begin position="138"/>
        <end position="182"/>
    </location>
</feature>
<evidence type="ECO:0000313" key="10">
    <source>
        <dbReference type="EMBL" id="GJJ69953.1"/>
    </source>
</evidence>
<keyword evidence="11" id="KW-1185">Reference proteome</keyword>
<dbReference type="GO" id="GO:0000775">
    <property type="term" value="C:chromosome, centromeric region"/>
    <property type="evidence" value="ECO:0007669"/>
    <property type="project" value="UniProtKB-SubCell"/>
</dbReference>
<proteinExistence type="inferred from homology"/>
<evidence type="ECO:0000256" key="4">
    <source>
        <dbReference type="ARBA" id="ARBA00022454"/>
    </source>
</evidence>
<comment type="similarity">
    <text evidence="3">Belongs to the CENP-K/MCM22 family.</text>
</comment>
<keyword evidence="4" id="KW-0158">Chromosome</keyword>
<dbReference type="PANTHER" id="PTHR14401:SF6">
    <property type="entry name" value="CENTROMERE PROTEIN K"/>
    <property type="match status" value="1"/>
</dbReference>
<feature type="compositionally biased region" description="Basic and acidic residues" evidence="9">
    <location>
        <begin position="32"/>
        <end position="46"/>
    </location>
</feature>
<reference evidence="10" key="1">
    <citation type="submission" date="2021-11" db="EMBL/GenBank/DDBJ databases">
        <authorList>
            <person name="Herlambang A."/>
            <person name="Guo Y."/>
            <person name="Takashima Y."/>
            <person name="Nishizawa T."/>
        </authorList>
    </citation>
    <scope>NUCLEOTIDE SEQUENCE</scope>
    <source>
        <strain evidence="10">E1425</strain>
    </source>
</reference>
<keyword evidence="7" id="KW-0137">Centromere</keyword>
<evidence type="ECO:0000256" key="9">
    <source>
        <dbReference type="SAM" id="MobiDB-lite"/>
    </source>
</evidence>
<protein>
    <submittedName>
        <fullName evidence="10">Centromere protein K</fullName>
    </submittedName>
</protein>
<keyword evidence="5 8" id="KW-0175">Coiled coil</keyword>
<evidence type="ECO:0000256" key="5">
    <source>
        <dbReference type="ARBA" id="ARBA00023054"/>
    </source>
</evidence>
<evidence type="ECO:0000256" key="7">
    <source>
        <dbReference type="ARBA" id="ARBA00023328"/>
    </source>
</evidence>
<keyword evidence="6" id="KW-0539">Nucleus</keyword>
<dbReference type="Proteomes" id="UP000827284">
    <property type="component" value="Unassembled WGS sequence"/>
</dbReference>
<accession>A0A9P3LTE6</accession>
<evidence type="ECO:0000256" key="1">
    <source>
        <dbReference type="ARBA" id="ARBA00004123"/>
    </source>
</evidence>
<evidence type="ECO:0000256" key="3">
    <source>
        <dbReference type="ARBA" id="ARBA00005795"/>
    </source>
</evidence>
<dbReference type="EMBL" id="BQFW01000003">
    <property type="protein sequence ID" value="GJJ69953.1"/>
    <property type="molecule type" value="Genomic_DNA"/>
</dbReference>
<gene>
    <name evidence="10" type="ORF">EMPS_02302</name>
</gene>
<feature type="compositionally biased region" description="Low complexity" evidence="9">
    <location>
        <begin position="1"/>
        <end position="31"/>
    </location>
</feature>
<evidence type="ECO:0000313" key="11">
    <source>
        <dbReference type="Proteomes" id="UP000827284"/>
    </source>
</evidence>
<organism evidence="10 11">
    <name type="scientific">Entomortierella parvispora</name>
    <dbReference type="NCBI Taxonomy" id="205924"/>
    <lineage>
        <taxon>Eukaryota</taxon>
        <taxon>Fungi</taxon>
        <taxon>Fungi incertae sedis</taxon>
        <taxon>Mucoromycota</taxon>
        <taxon>Mortierellomycotina</taxon>
        <taxon>Mortierellomycetes</taxon>
        <taxon>Mortierellales</taxon>
        <taxon>Mortierellaceae</taxon>
        <taxon>Entomortierella</taxon>
    </lineage>
</organism>
<dbReference type="AlphaFoldDB" id="A0A9P3LTE6"/>
<name>A0A9P3LTE6_9FUNG</name>
<evidence type="ECO:0000256" key="2">
    <source>
        <dbReference type="ARBA" id="ARBA00004584"/>
    </source>
</evidence>
<dbReference type="GO" id="GO:0005634">
    <property type="term" value="C:nucleus"/>
    <property type="evidence" value="ECO:0007669"/>
    <property type="project" value="UniProtKB-SubCell"/>
</dbReference>
<dbReference type="GO" id="GO:0051382">
    <property type="term" value="P:kinetochore assembly"/>
    <property type="evidence" value="ECO:0007669"/>
    <property type="project" value="InterPro"/>
</dbReference>
<dbReference type="PANTHER" id="PTHR14401">
    <property type="entry name" value="CENTROMERE PROTEIN K"/>
    <property type="match status" value="1"/>
</dbReference>
<dbReference type="InterPro" id="IPR020993">
    <property type="entry name" value="Centromere_CenpK"/>
</dbReference>
<evidence type="ECO:0000256" key="6">
    <source>
        <dbReference type="ARBA" id="ARBA00023242"/>
    </source>
</evidence>
<comment type="subcellular location">
    <subcellularLocation>
        <location evidence="2">Chromosome</location>
        <location evidence="2">Centromere</location>
    </subcellularLocation>
    <subcellularLocation>
        <location evidence="1">Nucleus</location>
    </subcellularLocation>
</comment>
<sequence length="286" mass="32571">MTPTSTPTSSSKSPSRTTPSLSQQSSASSSSHDQRREASLRETGEILRQRCLTKIEKLNELKDQIAKKQSKDQSGMKTGDPATEILKLEEARLRYDLNLVSSKTDPDVEPLPELTKIRVQRMVQDSIQDYAVMTPLIRKELEDTRKDLTAEKLLLKELNEINRALQTRRKELQQTIESGTSQESSQGRQKVQEMKKQVQGLMRELTGFLTEHHPPYQPDPDSPDVFELKHILEDIMNSSVSRPADPYIVLVPGEYYPPHVEQLINAGIAVRHPRDAQKLRLIDFYS</sequence>
<dbReference type="Pfam" id="PF11802">
    <property type="entry name" value="CENP-K"/>
    <property type="match status" value="1"/>
</dbReference>
<dbReference type="GO" id="GO:0000070">
    <property type="term" value="P:mitotic sister chromatid segregation"/>
    <property type="evidence" value="ECO:0007669"/>
    <property type="project" value="TreeGrafter"/>
</dbReference>
<reference evidence="10" key="2">
    <citation type="journal article" date="2022" name="Microbiol. Resour. Announc.">
        <title>Whole-Genome Sequence of Entomortierella parvispora E1425, a Mucoromycotan Fungus Associated with Burkholderiaceae-Related Endosymbiotic Bacteria.</title>
        <authorList>
            <person name="Herlambang A."/>
            <person name="Guo Y."/>
            <person name="Takashima Y."/>
            <person name="Narisawa K."/>
            <person name="Ohta H."/>
            <person name="Nishizawa T."/>
        </authorList>
    </citation>
    <scope>NUCLEOTIDE SEQUENCE</scope>
    <source>
        <strain evidence="10">E1425</strain>
    </source>
</reference>
<evidence type="ECO:0000256" key="8">
    <source>
        <dbReference type="SAM" id="Coils"/>
    </source>
</evidence>
<comment type="caution">
    <text evidence="10">The sequence shown here is derived from an EMBL/GenBank/DDBJ whole genome shotgun (WGS) entry which is preliminary data.</text>
</comment>